<dbReference type="InterPro" id="IPR002701">
    <property type="entry name" value="CM_II_prokaryot"/>
</dbReference>
<evidence type="ECO:0000259" key="4">
    <source>
        <dbReference type="PROSITE" id="PS51168"/>
    </source>
</evidence>
<dbReference type="InterPro" id="IPR051331">
    <property type="entry name" value="Chorismate_mutase-related"/>
</dbReference>
<name>A0A3D9XCT1_PARVE</name>
<dbReference type="Pfam" id="PF01817">
    <property type="entry name" value="CM_2"/>
    <property type="match status" value="1"/>
</dbReference>
<dbReference type="PROSITE" id="PS51168">
    <property type="entry name" value="CHORISMATE_MUT_2"/>
    <property type="match status" value="1"/>
</dbReference>
<keyword evidence="2" id="KW-0413">Isomerase</keyword>
<dbReference type="InterPro" id="IPR036263">
    <property type="entry name" value="Chorismate_II_sf"/>
</dbReference>
<accession>A0A3D9XCT1</accession>
<evidence type="ECO:0000256" key="2">
    <source>
        <dbReference type="ARBA" id="ARBA00023235"/>
    </source>
</evidence>
<proteinExistence type="predicted"/>
<reference evidence="5 6" key="1">
    <citation type="submission" date="2018-08" db="EMBL/GenBank/DDBJ databases">
        <title>Genomic Encyclopedia of Archaeal and Bacterial Type Strains, Phase II (KMG-II): from individual species to whole genera.</title>
        <authorList>
            <person name="Goeker M."/>
        </authorList>
    </citation>
    <scope>NUCLEOTIDE SEQUENCE [LARGE SCALE GENOMIC DNA]</scope>
    <source>
        <strain evidence="5 6">DSM 17099</strain>
    </source>
</reference>
<dbReference type="AlphaFoldDB" id="A0A3D9XCT1"/>
<dbReference type="GO" id="GO:0046417">
    <property type="term" value="P:chorismate metabolic process"/>
    <property type="evidence" value="ECO:0007669"/>
    <property type="project" value="InterPro"/>
</dbReference>
<evidence type="ECO:0000256" key="3">
    <source>
        <dbReference type="SAM" id="MobiDB-lite"/>
    </source>
</evidence>
<dbReference type="Proteomes" id="UP000256941">
    <property type="component" value="Unassembled WGS sequence"/>
</dbReference>
<gene>
    <name evidence="5" type="ORF">BDD41_3379</name>
</gene>
<dbReference type="SMART" id="SM00830">
    <property type="entry name" value="CM_2"/>
    <property type="match status" value="1"/>
</dbReference>
<dbReference type="InterPro" id="IPR036979">
    <property type="entry name" value="CM_dom_sf"/>
</dbReference>
<comment type="caution">
    <text evidence="5">The sequence shown here is derived from an EMBL/GenBank/DDBJ whole genome shotgun (WGS) entry which is preliminary data.</text>
</comment>
<dbReference type="RefSeq" id="WP_072462918.1">
    <property type="nucleotide sequence ID" value="NZ_CP038197.1"/>
</dbReference>
<organism evidence="5 6">
    <name type="scientific">Paracoccus versutus</name>
    <name type="common">Thiobacillus versutus</name>
    <dbReference type="NCBI Taxonomy" id="34007"/>
    <lineage>
        <taxon>Bacteria</taxon>
        <taxon>Pseudomonadati</taxon>
        <taxon>Pseudomonadota</taxon>
        <taxon>Alphaproteobacteria</taxon>
        <taxon>Rhodobacterales</taxon>
        <taxon>Paracoccaceae</taxon>
        <taxon>Paracoccus</taxon>
    </lineage>
</organism>
<dbReference type="EMBL" id="QTUJ01000003">
    <property type="protein sequence ID" value="REF68340.1"/>
    <property type="molecule type" value="Genomic_DNA"/>
</dbReference>
<sequence length="150" mass="16068">MSPAVVAPEDLAPDLVPPEAVAGLGDVRRGIDMIDARIVGLLGLRLRYVLAAADFKPDIASIPAPERVRQMLDERAAWAAEAGLAPDFIGPLFGQVAEWFIRQQVAHWRACRAERPAADRRSSAPAPSPSARPPGQPALDRVERVHGAGD</sequence>
<evidence type="ECO:0000313" key="6">
    <source>
        <dbReference type="Proteomes" id="UP000256941"/>
    </source>
</evidence>
<keyword evidence="5" id="KW-0670">Pyruvate</keyword>
<dbReference type="SUPFAM" id="SSF48600">
    <property type="entry name" value="Chorismate mutase II"/>
    <property type="match status" value="1"/>
</dbReference>
<dbReference type="EC" id="5.4.99.5" evidence="1"/>
<feature type="compositionally biased region" description="Basic and acidic residues" evidence="3">
    <location>
        <begin position="140"/>
        <end position="150"/>
    </location>
</feature>
<feature type="domain" description="Chorismate mutase" evidence="4">
    <location>
        <begin position="18"/>
        <end position="108"/>
    </location>
</feature>
<dbReference type="GO" id="GO:0009697">
    <property type="term" value="P:salicylic acid biosynthetic process"/>
    <property type="evidence" value="ECO:0007669"/>
    <property type="project" value="TreeGrafter"/>
</dbReference>
<dbReference type="PANTHER" id="PTHR38041">
    <property type="entry name" value="CHORISMATE MUTASE"/>
    <property type="match status" value="1"/>
</dbReference>
<evidence type="ECO:0000256" key="1">
    <source>
        <dbReference type="ARBA" id="ARBA00012404"/>
    </source>
</evidence>
<feature type="compositionally biased region" description="Pro residues" evidence="3">
    <location>
        <begin position="126"/>
        <end position="136"/>
    </location>
</feature>
<dbReference type="PANTHER" id="PTHR38041:SF1">
    <property type="entry name" value="CHORISMATE MUTASE"/>
    <property type="match status" value="1"/>
</dbReference>
<dbReference type="GO" id="GO:0004106">
    <property type="term" value="F:chorismate mutase activity"/>
    <property type="evidence" value="ECO:0007669"/>
    <property type="project" value="UniProtKB-EC"/>
</dbReference>
<evidence type="ECO:0000313" key="5">
    <source>
        <dbReference type="EMBL" id="REF68340.1"/>
    </source>
</evidence>
<protein>
    <recommendedName>
        <fullName evidence="1">chorismate mutase</fullName>
        <ecNumber evidence="1">5.4.99.5</ecNumber>
    </recommendedName>
</protein>
<feature type="region of interest" description="Disordered" evidence="3">
    <location>
        <begin position="114"/>
        <end position="150"/>
    </location>
</feature>
<dbReference type="GO" id="GO:0016829">
    <property type="term" value="F:lyase activity"/>
    <property type="evidence" value="ECO:0007669"/>
    <property type="project" value="UniProtKB-KW"/>
</dbReference>
<keyword evidence="5" id="KW-0456">Lyase</keyword>
<dbReference type="Gene3D" id="1.20.59.10">
    <property type="entry name" value="Chorismate mutase"/>
    <property type="match status" value="1"/>
</dbReference>